<feature type="compositionally biased region" description="Basic and acidic residues" evidence="1">
    <location>
        <begin position="15"/>
        <end position="46"/>
    </location>
</feature>
<dbReference type="Proteomes" id="UP001221757">
    <property type="component" value="Unassembled WGS sequence"/>
</dbReference>
<feature type="compositionally biased region" description="Low complexity" evidence="1">
    <location>
        <begin position="75"/>
        <end position="89"/>
    </location>
</feature>
<proteinExistence type="predicted"/>
<dbReference type="AlphaFoldDB" id="A0AAD7D2M6"/>
<keyword evidence="3" id="KW-1185">Reference proteome</keyword>
<protein>
    <submittedName>
        <fullName evidence="2">Uncharacterized protein</fullName>
    </submittedName>
</protein>
<evidence type="ECO:0000313" key="2">
    <source>
        <dbReference type="EMBL" id="KAJ7676114.1"/>
    </source>
</evidence>
<dbReference type="EMBL" id="JARKIE010000146">
    <property type="protein sequence ID" value="KAJ7676114.1"/>
    <property type="molecule type" value="Genomic_DNA"/>
</dbReference>
<accession>A0AAD7D2M6</accession>
<organism evidence="2 3">
    <name type="scientific">Mycena rosella</name>
    <name type="common">Pink bonnet</name>
    <name type="synonym">Agaricus rosellus</name>
    <dbReference type="NCBI Taxonomy" id="1033263"/>
    <lineage>
        <taxon>Eukaryota</taxon>
        <taxon>Fungi</taxon>
        <taxon>Dikarya</taxon>
        <taxon>Basidiomycota</taxon>
        <taxon>Agaricomycotina</taxon>
        <taxon>Agaricomycetes</taxon>
        <taxon>Agaricomycetidae</taxon>
        <taxon>Agaricales</taxon>
        <taxon>Marasmiineae</taxon>
        <taxon>Mycenaceae</taxon>
        <taxon>Mycena</taxon>
    </lineage>
</organism>
<gene>
    <name evidence="2" type="ORF">B0H17DRAFT_1140093</name>
</gene>
<reference evidence="2" key="1">
    <citation type="submission" date="2023-03" db="EMBL/GenBank/DDBJ databases">
        <title>Massive genome expansion in bonnet fungi (Mycena s.s.) driven by repeated elements and novel gene families across ecological guilds.</title>
        <authorList>
            <consortium name="Lawrence Berkeley National Laboratory"/>
            <person name="Harder C.B."/>
            <person name="Miyauchi S."/>
            <person name="Viragh M."/>
            <person name="Kuo A."/>
            <person name="Thoen E."/>
            <person name="Andreopoulos B."/>
            <person name="Lu D."/>
            <person name="Skrede I."/>
            <person name="Drula E."/>
            <person name="Henrissat B."/>
            <person name="Morin E."/>
            <person name="Kohler A."/>
            <person name="Barry K."/>
            <person name="LaButti K."/>
            <person name="Morin E."/>
            <person name="Salamov A."/>
            <person name="Lipzen A."/>
            <person name="Mereny Z."/>
            <person name="Hegedus B."/>
            <person name="Baldrian P."/>
            <person name="Stursova M."/>
            <person name="Weitz H."/>
            <person name="Taylor A."/>
            <person name="Grigoriev I.V."/>
            <person name="Nagy L.G."/>
            <person name="Martin F."/>
            <person name="Kauserud H."/>
        </authorList>
    </citation>
    <scope>NUCLEOTIDE SEQUENCE</scope>
    <source>
        <strain evidence="2">CBHHK067</strain>
    </source>
</reference>
<comment type="caution">
    <text evidence="2">The sequence shown here is derived from an EMBL/GenBank/DDBJ whole genome shotgun (WGS) entry which is preliminary data.</text>
</comment>
<name>A0AAD7D2M6_MYCRO</name>
<evidence type="ECO:0000313" key="3">
    <source>
        <dbReference type="Proteomes" id="UP001221757"/>
    </source>
</evidence>
<feature type="compositionally biased region" description="Polar residues" evidence="1">
    <location>
        <begin position="64"/>
        <end position="74"/>
    </location>
</feature>
<evidence type="ECO:0000256" key="1">
    <source>
        <dbReference type="SAM" id="MobiDB-lite"/>
    </source>
</evidence>
<sequence length="135" mass="14859">MPPKAICPGVSYADRAQKQTEGGQKKAEDGQKKADNGQKEVYKRNVETTSRPRFSDMHPKARCSITQTRNSTRATLRSTFSQSSSSQGLISGGFRGIQRRGCLIFFRSLIVEFERTGQEGAGGRIRFAARKVDGG</sequence>
<feature type="region of interest" description="Disordered" evidence="1">
    <location>
        <begin position="1"/>
        <end position="91"/>
    </location>
</feature>